<accession>A0A9P1FPY6</accession>
<dbReference type="EMBL" id="CAMXCT020000845">
    <property type="protein sequence ID" value="CAL1137276.1"/>
    <property type="molecule type" value="Genomic_DNA"/>
</dbReference>
<organism evidence="1">
    <name type="scientific">Cladocopium goreaui</name>
    <dbReference type="NCBI Taxonomy" id="2562237"/>
    <lineage>
        <taxon>Eukaryota</taxon>
        <taxon>Sar</taxon>
        <taxon>Alveolata</taxon>
        <taxon>Dinophyceae</taxon>
        <taxon>Suessiales</taxon>
        <taxon>Symbiodiniaceae</taxon>
        <taxon>Cladocopium</taxon>
    </lineage>
</organism>
<reference evidence="1" key="1">
    <citation type="submission" date="2022-10" db="EMBL/GenBank/DDBJ databases">
        <authorList>
            <person name="Chen Y."/>
            <person name="Dougan E. K."/>
            <person name="Chan C."/>
            <person name="Rhodes N."/>
            <person name="Thang M."/>
        </authorList>
    </citation>
    <scope>NUCLEOTIDE SEQUENCE</scope>
</reference>
<reference evidence="2 3" key="2">
    <citation type="submission" date="2024-05" db="EMBL/GenBank/DDBJ databases">
        <authorList>
            <person name="Chen Y."/>
            <person name="Shah S."/>
            <person name="Dougan E. K."/>
            <person name="Thang M."/>
            <person name="Chan C."/>
        </authorList>
    </citation>
    <scope>NUCLEOTIDE SEQUENCE [LARGE SCALE GENOMIC DNA]</scope>
</reference>
<dbReference type="EMBL" id="CAMXCT010000845">
    <property type="protein sequence ID" value="CAI3983901.1"/>
    <property type="molecule type" value="Genomic_DNA"/>
</dbReference>
<evidence type="ECO:0000313" key="3">
    <source>
        <dbReference type="Proteomes" id="UP001152797"/>
    </source>
</evidence>
<protein>
    <submittedName>
        <fullName evidence="1">Uncharacterized protein</fullName>
    </submittedName>
</protein>
<dbReference type="Proteomes" id="UP001152797">
    <property type="component" value="Unassembled WGS sequence"/>
</dbReference>
<evidence type="ECO:0000313" key="2">
    <source>
        <dbReference type="EMBL" id="CAL4771213.1"/>
    </source>
</evidence>
<dbReference type="AlphaFoldDB" id="A0A9P1FPY6"/>
<dbReference type="EMBL" id="CAMXCT030000845">
    <property type="protein sequence ID" value="CAL4771213.1"/>
    <property type="molecule type" value="Genomic_DNA"/>
</dbReference>
<proteinExistence type="predicted"/>
<comment type="caution">
    <text evidence="1">The sequence shown here is derived from an EMBL/GenBank/DDBJ whole genome shotgun (WGS) entry which is preliminary data.</text>
</comment>
<sequence length="123" mass="13388">MPSSLQPAKVTGVKEMAVDSKSLVLRQCGICEGKADGAGAEPALALAEETTCTILGEELSELFEISMFPLEWRMPSWQVVEVQLGIHEKTLAMDTHTNLSEDKVLRRDATGNAIGCEPITKTW</sequence>
<name>A0A9P1FPY6_9DINO</name>
<evidence type="ECO:0000313" key="1">
    <source>
        <dbReference type="EMBL" id="CAI3983901.1"/>
    </source>
</evidence>
<gene>
    <name evidence="1" type="ORF">C1SCF055_LOCUS11472</name>
</gene>
<keyword evidence="3" id="KW-1185">Reference proteome</keyword>